<dbReference type="Proteomes" id="UP000005439">
    <property type="component" value="Chromosome"/>
</dbReference>
<dbReference type="AlphaFoldDB" id="G8TUV3"/>
<dbReference type="HOGENOM" id="CLU_1325784_0_0_9"/>
<sequence length="207" mass="23260">MTPKYWSIQEASRQLAVPPPMVRRWIHTGQLTAIRLGGSQGHRRILYDDIVRLANALGKPAPEPFQPIDPEATYPLEEAAAYLGVSPRFLWNQGLSLRQGGTVTGSDILGWETVLYGDQPMEEGEAPMMHHKMGRGPRHGNWGANALYDGPGFGPWGADWDEMQPHSILWLRSMKRHLEARKADIEDRLAWVEAQLAKAESESSEDR</sequence>
<reference evidence="4" key="1">
    <citation type="submission" date="2011-12" db="EMBL/GenBank/DDBJ databases">
        <title>The complete genome of chromosome of Sulfobacillus acidophilus DSM 10332.</title>
        <authorList>
            <person name="Lucas S."/>
            <person name="Han J."/>
            <person name="Lapidus A."/>
            <person name="Bruce D."/>
            <person name="Goodwin L."/>
            <person name="Pitluck S."/>
            <person name="Peters L."/>
            <person name="Kyrpides N."/>
            <person name="Mavromatis K."/>
            <person name="Ivanova N."/>
            <person name="Mikhailova N."/>
            <person name="Chertkov O."/>
            <person name="Saunders E."/>
            <person name="Detter J.C."/>
            <person name="Tapia R."/>
            <person name="Han C."/>
            <person name="Land M."/>
            <person name="Hauser L."/>
            <person name="Markowitz V."/>
            <person name="Cheng J.-F."/>
            <person name="Hugenholtz P."/>
            <person name="Woyke T."/>
            <person name="Wu D."/>
            <person name="Pukall R."/>
            <person name="Gehrich-Schroeter G."/>
            <person name="Schneider S."/>
            <person name="Klenk H.-P."/>
            <person name="Eisen J.A."/>
        </authorList>
    </citation>
    <scope>NUCLEOTIDE SEQUENCE [LARGE SCALE GENOMIC DNA]</scope>
    <source>
        <strain evidence="4">ATCC 700253 / DSM 10332 / NAL</strain>
    </source>
</reference>
<dbReference type="NCBIfam" id="TIGR01764">
    <property type="entry name" value="excise"/>
    <property type="match status" value="1"/>
</dbReference>
<evidence type="ECO:0000256" key="1">
    <source>
        <dbReference type="SAM" id="Coils"/>
    </source>
</evidence>
<dbReference type="InterPro" id="IPR041657">
    <property type="entry name" value="HTH_17"/>
</dbReference>
<dbReference type="EMBL" id="CP003179">
    <property type="protein sequence ID" value="AEW05827.1"/>
    <property type="molecule type" value="Genomic_DNA"/>
</dbReference>
<proteinExistence type="predicted"/>
<dbReference type="STRING" id="679936.Sulac_2360"/>
<accession>G8TUV3</accession>
<dbReference type="KEGG" id="sap:Sulac_2360"/>
<dbReference type="GO" id="GO:0003677">
    <property type="term" value="F:DNA binding"/>
    <property type="evidence" value="ECO:0007669"/>
    <property type="project" value="InterPro"/>
</dbReference>
<organism evidence="3 4">
    <name type="scientific">Sulfobacillus acidophilus (strain ATCC 700253 / DSM 10332 / NAL)</name>
    <dbReference type="NCBI Taxonomy" id="679936"/>
    <lineage>
        <taxon>Bacteria</taxon>
        <taxon>Bacillati</taxon>
        <taxon>Bacillota</taxon>
        <taxon>Clostridia</taxon>
        <taxon>Eubacteriales</taxon>
        <taxon>Clostridiales Family XVII. Incertae Sedis</taxon>
        <taxon>Sulfobacillus</taxon>
    </lineage>
</organism>
<keyword evidence="4" id="KW-1185">Reference proteome</keyword>
<name>G8TUV3_SULAD</name>
<dbReference type="InterPro" id="IPR009061">
    <property type="entry name" value="DNA-bd_dom_put_sf"/>
</dbReference>
<feature type="domain" description="Helix-turn-helix" evidence="2">
    <location>
        <begin position="7"/>
        <end position="55"/>
    </location>
</feature>
<evidence type="ECO:0000313" key="4">
    <source>
        <dbReference type="Proteomes" id="UP000005439"/>
    </source>
</evidence>
<keyword evidence="1" id="KW-0175">Coiled coil</keyword>
<reference evidence="3 4" key="2">
    <citation type="journal article" date="2012" name="Stand. Genomic Sci.">
        <title>Complete genome sequence of the moderately thermophilic mineral-sulfide-oxidizing firmicute Sulfobacillus acidophilus type strain (NAL(T)).</title>
        <authorList>
            <person name="Anderson I."/>
            <person name="Chertkov O."/>
            <person name="Chen A."/>
            <person name="Saunders E."/>
            <person name="Lapidus A."/>
            <person name="Nolan M."/>
            <person name="Lucas S."/>
            <person name="Hammon N."/>
            <person name="Deshpande S."/>
            <person name="Cheng J.F."/>
            <person name="Han C."/>
            <person name="Tapia R."/>
            <person name="Goodwin L.A."/>
            <person name="Pitluck S."/>
            <person name="Liolios K."/>
            <person name="Pagani I."/>
            <person name="Ivanova N."/>
            <person name="Mikhailova N."/>
            <person name="Pati A."/>
            <person name="Palaniappan K."/>
            <person name="Land M."/>
            <person name="Pan C."/>
            <person name="Rohde M."/>
            <person name="Pukall R."/>
            <person name="Goker M."/>
            <person name="Detter J.C."/>
            <person name="Woyke T."/>
            <person name="Bristow J."/>
            <person name="Eisen J.A."/>
            <person name="Markowitz V."/>
            <person name="Hugenholtz P."/>
            <person name="Kyrpides N.C."/>
            <person name="Klenk H.P."/>
            <person name="Mavromatis K."/>
        </authorList>
    </citation>
    <scope>NUCLEOTIDE SEQUENCE [LARGE SCALE GENOMIC DNA]</scope>
    <source>
        <strain evidence="4">ATCC 700253 / DSM 10332 / NAL</strain>
    </source>
</reference>
<dbReference type="SUPFAM" id="SSF46955">
    <property type="entry name" value="Putative DNA-binding domain"/>
    <property type="match status" value="1"/>
</dbReference>
<dbReference type="PATRIC" id="fig|679936.5.peg.2445"/>
<dbReference type="Pfam" id="PF12728">
    <property type="entry name" value="HTH_17"/>
    <property type="match status" value="1"/>
</dbReference>
<protein>
    <submittedName>
        <fullName evidence="3">DNA binding domain protein, excisionase family</fullName>
    </submittedName>
</protein>
<dbReference type="Gene3D" id="1.10.1660.10">
    <property type="match status" value="1"/>
</dbReference>
<dbReference type="InterPro" id="IPR010093">
    <property type="entry name" value="SinI_DNA-bd"/>
</dbReference>
<gene>
    <name evidence="3" type="ordered locus">Sulac_2360</name>
</gene>
<evidence type="ECO:0000259" key="2">
    <source>
        <dbReference type="Pfam" id="PF12728"/>
    </source>
</evidence>
<feature type="coiled-coil region" evidence="1">
    <location>
        <begin position="175"/>
        <end position="202"/>
    </location>
</feature>
<evidence type="ECO:0000313" key="3">
    <source>
        <dbReference type="EMBL" id="AEW05827.1"/>
    </source>
</evidence>